<evidence type="ECO:0000313" key="2">
    <source>
        <dbReference type="EMBL" id="CAF1311403.1"/>
    </source>
</evidence>
<organism evidence="2 4">
    <name type="scientific">Rotaria sordida</name>
    <dbReference type="NCBI Taxonomy" id="392033"/>
    <lineage>
        <taxon>Eukaryota</taxon>
        <taxon>Metazoa</taxon>
        <taxon>Spiralia</taxon>
        <taxon>Gnathifera</taxon>
        <taxon>Rotifera</taxon>
        <taxon>Eurotatoria</taxon>
        <taxon>Bdelloidea</taxon>
        <taxon>Philodinida</taxon>
        <taxon>Philodinidae</taxon>
        <taxon>Rotaria</taxon>
    </lineage>
</organism>
<proteinExistence type="predicted"/>
<dbReference type="SMART" id="SM01126">
    <property type="entry name" value="DDE_Tnp_IS1595"/>
    <property type="match status" value="1"/>
</dbReference>
<dbReference type="InterPro" id="IPR053164">
    <property type="entry name" value="IS1016-like_transposase"/>
</dbReference>
<gene>
    <name evidence="3" type="ORF">OTI717_LOCUS19284</name>
    <name evidence="2" type="ORF">RFH988_LOCUS30268</name>
</gene>
<dbReference type="PANTHER" id="PTHR47163:SF2">
    <property type="entry name" value="SI:DKEY-17M8.2"/>
    <property type="match status" value="1"/>
</dbReference>
<reference evidence="2" key="1">
    <citation type="submission" date="2021-02" db="EMBL/GenBank/DDBJ databases">
        <authorList>
            <person name="Nowell W R."/>
        </authorList>
    </citation>
    <scope>NUCLEOTIDE SEQUENCE</scope>
</reference>
<dbReference type="Proteomes" id="UP000663823">
    <property type="component" value="Unassembled WGS sequence"/>
</dbReference>
<dbReference type="InterPro" id="IPR024445">
    <property type="entry name" value="Tnp_ISXO2-like"/>
</dbReference>
<evidence type="ECO:0000313" key="4">
    <source>
        <dbReference type="Proteomes" id="UP000663882"/>
    </source>
</evidence>
<dbReference type="AlphaFoldDB" id="A0A815EG94"/>
<evidence type="ECO:0000259" key="1">
    <source>
        <dbReference type="SMART" id="SM01126"/>
    </source>
</evidence>
<sequence>MDDNGKLFIDVEDIDTMNLRTLHLLTTNDYETIQFLQHLKLLPTKPVKRCSNNCNNWYLAYLHTKGKEGYTFRCRKCKGTSTIRKGTFFSDSKLKFIQIFELMYYWAREMDNLDDLSHELSILSKTTLIDWKNFCRDICAIHFINNPQKVGGPDHIVEIDESAFGKRKYNRGRLVKTQWVFDGIDINTKKCFLVEVKKRDAATLLPIIQNYVLPGTTIHSDKWKAYNDLQNDPNYYHLTVNHSLNFVDPDTGFARTLLTSYLEEFMWRQEFGDEPLKNLILQISSHYPVE</sequence>
<dbReference type="Proteomes" id="UP000663882">
    <property type="component" value="Unassembled WGS sequence"/>
</dbReference>
<dbReference type="EMBL" id="CAJNOO010002995">
    <property type="protein sequence ID" value="CAF1311403.1"/>
    <property type="molecule type" value="Genomic_DNA"/>
</dbReference>
<dbReference type="OrthoDB" id="6412411at2759"/>
<name>A0A815EG94_9BILA</name>
<dbReference type="Pfam" id="PF12762">
    <property type="entry name" value="DDE_Tnp_IS1595"/>
    <property type="match status" value="1"/>
</dbReference>
<dbReference type="EMBL" id="CAJOAX010002787">
    <property type="protein sequence ID" value="CAF3818845.1"/>
    <property type="molecule type" value="Genomic_DNA"/>
</dbReference>
<comment type="caution">
    <text evidence="2">The sequence shown here is derived from an EMBL/GenBank/DDBJ whole genome shotgun (WGS) entry which is preliminary data.</text>
</comment>
<dbReference type="PANTHER" id="PTHR47163">
    <property type="entry name" value="DDE_TNP_IS1595 DOMAIN-CONTAINING PROTEIN"/>
    <property type="match status" value="1"/>
</dbReference>
<protein>
    <recommendedName>
        <fullName evidence="1">ISXO2-like transposase domain-containing protein</fullName>
    </recommendedName>
</protein>
<evidence type="ECO:0000313" key="3">
    <source>
        <dbReference type="EMBL" id="CAF3818845.1"/>
    </source>
</evidence>
<accession>A0A815EG94</accession>
<feature type="domain" description="ISXO2-like transposase" evidence="1">
    <location>
        <begin position="149"/>
        <end position="270"/>
    </location>
</feature>